<protein>
    <submittedName>
        <fullName evidence="1 2">Glyoxalase</fullName>
    </submittedName>
</protein>
<dbReference type="RefSeq" id="WP_034342486.1">
    <property type="nucleotide sequence ID" value="NZ_CAOJBX010000006.1"/>
</dbReference>
<dbReference type="EMBL" id="JRPF02000007">
    <property type="protein sequence ID" value="TLD78317.1"/>
    <property type="molecule type" value="Genomic_DNA"/>
</dbReference>
<dbReference type="GO" id="GO:0051213">
    <property type="term" value="F:dioxygenase activity"/>
    <property type="evidence" value="ECO:0007669"/>
    <property type="project" value="UniProtKB-KW"/>
</dbReference>
<dbReference type="PATRIC" id="fig|76936.10.peg.30"/>
<evidence type="ECO:0000313" key="3">
    <source>
        <dbReference type="Proteomes" id="UP000029925"/>
    </source>
</evidence>
<evidence type="ECO:0000313" key="2">
    <source>
        <dbReference type="EMBL" id="TLD78317.1"/>
    </source>
</evidence>
<proteinExistence type="predicted"/>
<dbReference type="InterPro" id="IPR029068">
    <property type="entry name" value="Glyas_Bleomycin-R_OHBP_Dase"/>
</dbReference>
<keyword evidence="1" id="KW-0560">Oxidoreductase</keyword>
<dbReference type="EMBL" id="LN907858">
    <property type="protein sequence ID" value="CUU38918.1"/>
    <property type="molecule type" value="Genomic_DNA"/>
</dbReference>
<reference evidence="4" key="2">
    <citation type="submission" date="2015-11" db="EMBL/GenBank/DDBJ databases">
        <authorList>
            <person name="Anvar S.Y."/>
        </authorList>
    </citation>
    <scope>NUCLEOTIDE SEQUENCE [LARGE SCALE GENOMIC DNA]</scope>
</reference>
<dbReference type="STRING" id="76936.BN2458_PEG0031"/>
<dbReference type="OrthoDB" id="9797663at2"/>
<name>A0A099UGX3_9HELI</name>
<dbReference type="AlphaFoldDB" id="A0A099UGX3"/>
<dbReference type="GeneID" id="78150415"/>
<dbReference type="KEGG" id="hty:BN2458_PEG0031"/>
<evidence type="ECO:0000313" key="4">
    <source>
        <dbReference type="Proteomes" id="UP000064525"/>
    </source>
</evidence>
<dbReference type="Gene3D" id="3.30.720.110">
    <property type="match status" value="1"/>
</dbReference>
<gene>
    <name evidence="1" type="ORF">BN2458_PEG0031</name>
    <name evidence="2" type="ORF">LS75_006845</name>
</gene>
<dbReference type="Proteomes" id="UP000064525">
    <property type="component" value="Chromosome I"/>
</dbReference>
<dbReference type="SUPFAM" id="SSF54593">
    <property type="entry name" value="Glyoxalase/Bleomycin resistance protein/Dihydroxybiphenyl dioxygenase"/>
    <property type="match status" value="1"/>
</dbReference>
<organism evidence="1 4">
    <name type="scientific">Helicobacter typhlonius</name>
    <dbReference type="NCBI Taxonomy" id="76936"/>
    <lineage>
        <taxon>Bacteria</taxon>
        <taxon>Pseudomonadati</taxon>
        <taxon>Campylobacterota</taxon>
        <taxon>Epsilonproteobacteria</taxon>
        <taxon>Campylobacterales</taxon>
        <taxon>Helicobacteraceae</taxon>
        <taxon>Helicobacter</taxon>
    </lineage>
</organism>
<dbReference type="Gene3D" id="3.30.720.120">
    <property type="match status" value="1"/>
</dbReference>
<sequence length="137" mass="15453">MAQSIYPVLMTDRLQESSLFYKTYLGFAQNFSSDWYINLSHPDGGELALIDVTHESIPALYRANANGILVNLEVANATQVYDFIKSKDERIIVAHLADEVWGWRHFIIKDPNNVLIDIIEVLPPSAEFLNNDSSGVL</sequence>
<reference evidence="2 3" key="1">
    <citation type="journal article" date="2014" name="Genome Announc.">
        <title>Draft genome sequences of eight enterohepatic helicobacter species isolated from both laboratory and wild rodents.</title>
        <authorList>
            <person name="Sheh A."/>
            <person name="Shen Z."/>
            <person name="Fox J.G."/>
        </authorList>
    </citation>
    <scope>NUCLEOTIDE SEQUENCE [LARGE SCALE GENOMIC DNA]</scope>
    <source>
        <strain evidence="2 3">MIT 98-6810</strain>
    </source>
</reference>
<keyword evidence="1" id="KW-0223">Dioxygenase</keyword>
<accession>A0A099UGX3</accession>
<evidence type="ECO:0000313" key="1">
    <source>
        <dbReference type="EMBL" id="CUU38918.1"/>
    </source>
</evidence>
<keyword evidence="3" id="KW-1185">Reference proteome</keyword>
<reference evidence="1" key="3">
    <citation type="submission" date="2015-11" db="EMBL/GenBank/DDBJ databases">
        <authorList>
            <person name="Zhang Y."/>
            <person name="Guo Z."/>
        </authorList>
    </citation>
    <scope>NUCLEOTIDE SEQUENCE</scope>
    <source>
        <strain evidence="1">1</strain>
    </source>
</reference>
<dbReference type="Proteomes" id="UP000029925">
    <property type="component" value="Unassembled WGS sequence"/>
</dbReference>